<sequence length="72" mass="8432">MTDFVPYKEPQQLPQIFFEEKGIATIEDIESLETKVDKVVVIRNTGQIFDRIDGVYIERVFTPKPSDSYHLR</sequence>
<gene>
    <name evidence="1" type="ORF">GCM10009007_03530</name>
</gene>
<evidence type="ECO:0000313" key="2">
    <source>
        <dbReference type="Proteomes" id="UP000614287"/>
    </source>
</evidence>
<evidence type="ECO:0000313" key="1">
    <source>
        <dbReference type="EMBL" id="GHA66347.1"/>
    </source>
</evidence>
<reference evidence="1" key="1">
    <citation type="journal article" date="2014" name="Int. J. Syst. Evol. Microbiol.">
        <title>Complete genome sequence of Corynebacterium casei LMG S-19264T (=DSM 44701T), isolated from a smear-ripened cheese.</title>
        <authorList>
            <consortium name="US DOE Joint Genome Institute (JGI-PGF)"/>
            <person name="Walter F."/>
            <person name="Albersmeier A."/>
            <person name="Kalinowski J."/>
            <person name="Ruckert C."/>
        </authorList>
    </citation>
    <scope>NUCLEOTIDE SEQUENCE</scope>
    <source>
        <strain evidence="1">KCTC 32501</strain>
    </source>
</reference>
<organism evidence="1 2">
    <name type="scientific">Formosimonas limnophila</name>
    <dbReference type="NCBI Taxonomy" id="1384487"/>
    <lineage>
        <taxon>Bacteria</taxon>
        <taxon>Pseudomonadati</taxon>
        <taxon>Pseudomonadota</taxon>
        <taxon>Betaproteobacteria</taxon>
        <taxon>Burkholderiales</taxon>
        <taxon>Burkholderiaceae</taxon>
        <taxon>Formosimonas</taxon>
    </lineage>
</organism>
<comment type="caution">
    <text evidence="1">The sequence shown here is derived from an EMBL/GenBank/DDBJ whole genome shotgun (WGS) entry which is preliminary data.</text>
</comment>
<dbReference type="Proteomes" id="UP000614287">
    <property type="component" value="Unassembled WGS sequence"/>
</dbReference>
<accession>A0A8J3CLL3</accession>
<name>A0A8J3CLL3_9BURK</name>
<dbReference type="AlphaFoldDB" id="A0A8J3CLL3"/>
<dbReference type="EMBL" id="BMZG01000002">
    <property type="protein sequence ID" value="GHA66347.1"/>
    <property type="molecule type" value="Genomic_DNA"/>
</dbReference>
<proteinExistence type="predicted"/>
<protein>
    <submittedName>
        <fullName evidence="1">Uncharacterized protein</fullName>
    </submittedName>
</protein>
<dbReference type="RefSeq" id="WP_189490761.1">
    <property type="nucleotide sequence ID" value="NZ_BMZG01000002.1"/>
</dbReference>
<keyword evidence="2" id="KW-1185">Reference proteome</keyword>
<reference evidence="1" key="2">
    <citation type="submission" date="2020-09" db="EMBL/GenBank/DDBJ databases">
        <authorList>
            <person name="Sun Q."/>
            <person name="Kim S."/>
        </authorList>
    </citation>
    <scope>NUCLEOTIDE SEQUENCE</scope>
    <source>
        <strain evidence="1">KCTC 32501</strain>
    </source>
</reference>